<dbReference type="GO" id="GO:0160237">
    <property type="term" value="F:D-Ala-D-Ala dipeptidase activity"/>
    <property type="evidence" value="ECO:0007669"/>
    <property type="project" value="UniProtKB-EC"/>
</dbReference>
<reference evidence="10 11" key="1">
    <citation type="submission" date="2018-09" db="EMBL/GenBank/DDBJ databases">
        <authorList>
            <person name="Grouzdev D.S."/>
            <person name="Krutkina M.S."/>
        </authorList>
    </citation>
    <scope>NUCLEOTIDE SEQUENCE [LARGE SCALE GENOMIC DNA]</scope>
    <source>
        <strain evidence="10 11">RmlP001</strain>
    </source>
</reference>
<comment type="catalytic activity">
    <reaction evidence="1 9">
        <text>D-alanyl-D-alanine + H2O = 2 D-alanine</text>
        <dbReference type="Rhea" id="RHEA:20661"/>
        <dbReference type="ChEBI" id="CHEBI:15377"/>
        <dbReference type="ChEBI" id="CHEBI:57416"/>
        <dbReference type="ChEBI" id="CHEBI:57822"/>
        <dbReference type="EC" id="3.4.13.22"/>
    </reaction>
</comment>
<dbReference type="GO" id="GO:0008237">
    <property type="term" value="F:metallopeptidase activity"/>
    <property type="evidence" value="ECO:0007669"/>
    <property type="project" value="UniProtKB-KW"/>
</dbReference>
<keyword evidence="6 9" id="KW-0224">Dipeptidase</keyword>
<feature type="site" description="Transition state stabilizer" evidence="9">
    <location>
        <position position="65"/>
    </location>
</feature>
<dbReference type="EC" id="3.4.13.22" evidence="9"/>
<evidence type="ECO:0000256" key="9">
    <source>
        <dbReference type="HAMAP-Rule" id="MF_01924"/>
    </source>
</evidence>
<evidence type="ECO:0000256" key="5">
    <source>
        <dbReference type="ARBA" id="ARBA00022833"/>
    </source>
</evidence>
<evidence type="ECO:0000256" key="7">
    <source>
        <dbReference type="ARBA" id="ARBA00023049"/>
    </source>
</evidence>
<dbReference type="RefSeq" id="WP_129218372.1">
    <property type="nucleotide sequence ID" value="NZ_QYBC01000004.1"/>
</dbReference>
<keyword evidence="8" id="KW-0961">Cell wall biogenesis/degradation</keyword>
<accession>A0A4Q2RG47</accession>
<dbReference type="GO" id="GO:0071555">
    <property type="term" value="P:cell wall organization"/>
    <property type="evidence" value="ECO:0007669"/>
    <property type="project" value="UniProtKB-KW"/>
</dbReference>
<dbReference type="InterPro" id="IPR009045">
    <property type="entry name" value="Zn_M74/Hedgehog-like"/>
</dbReference>
<feature type="binding site" evidence="9">
    <location>
        <position position="92"/>
    </location>
    <ligand>
        <name>Zn(2+)</name>
        <dbReference type="ChEBI" id="CHEBI:29105"/>
        <note>catalytic</note>
    </ligand>
</feature>
<proteinExistence type="inferred from homology"/>
<comment type="caution">
    <text evidence="10">The sequence shown here is derived from an EMBL/GenBank/DDBJ whole genome shotgun (WGS) entry which is preliminary data.</text>
</comment>
<name>A0A4Q2RG47_9HYPH</name>
<feature type="binding site" evidence="9">
    <location>
        <position position="161"/>
    </location>
    <ligand>
        <name>Zn(2+)</name>
        <dbReference type="ChEBI" id="CHEBI:29105"/>
        <note>catalytic</note>
    </ligand>
</feature>
<dbReference type="SUPFAM" id="SSF55166">
    <property type="entry name" value="Hedgehog/DD-peptidase"/>
    <property type="match status" value="1"/>
</dbReference>
<dbReference type="EMBL" id="QYBC01000004">
    <property type="protein sequence ID" value="RYB06437.1"/>
    <property type="molecule type" value="Genomic_DNA"/>
</dbReference>
<dbReference type="Pfam" id="PF01427">
    <property type="entry name" value="Peptidase_M15"/>
    <property type="match status" value="1"/>
</dbReference>
<evidence type="ECO:0000313" key="11">
    <source>
        <dbReference type="Proteomes" id="UP000289411"/>
    </source>
</evidence>
<dbReference type="GO" id="GO:0006508">
    <property type="term" value="P:proteolysis"/>
    <property type="evidence" value="ECO:0007669"/>
    <property type="project" value="UniProtKB-KW"/>
</dbReference>
<keyword evidence="11" id="KW-1185">Reference proteome</keyword>
<evidence type="ECO:0000313" key="10">
    <source>
        <dbReference type="EMBL" id="RYB06437.1"/>
    </source>
</evidence>
<dbReference type="AlphaFoldDB" id="A0A4Q2RG47"/>
<comment type="function">
    <text evidence="9">Catalyzes hydrolysis of the D-alanyl-D-alanine dipeptide.</text>
</comment>
<comment type="similarity">
    <text evidence="9">Belongs to the peptidase M15D family.</text>
</comment>
<dbReference type="GO" id="GO:0008270">
    <property type="term" value="F:zinc ion binding"/>
    <property type="evidence" value="ECO:0007669"/>
    <property type="project" value="UniProtKB-UniRule"/>
</dbReference>
<keyword evidence="3 9" id="KW-0479">Metal-binding</keyword>
<evidence type="ECO:0000256" key="3">
    <source>
        <dbReference type="ARBA" id="ARBA00022723"/>
    </source>
</evidence>
<reference evidence="10 11" key="2">
    <citation type="submission" date="2019-02" db="EMBL/GenBank/DDBJ databases">
        <title>'Lichenibacterium ramalinii' gen. nov. sp. nov., 'Lichenibacterium minor' gen. nov. sp. nov.</title>
        <authorList>
            <person name="Pankratov T."/>
        </authorList>
    </citation>
    <scope>NUCLEOTIDE SEQUENCE [LARGE SCALE GENOMIC DNA]</scope>
    <source>
        <strain evidence="10 11">RmlP001</strain>
    </source>
</reference>
<keyword evidence="7 9" id="KW-0482">Metalloprotease</keyword>
<evidence type="ECO:0000256" key="2">
    <source>
        <dbReference type="ARBA" id="ARBA00022670"/>
    </source>
</evidence>
<comment type="cofactor">
    <cofactor evidence="9">
        <name>Zn(2+)</name>
        <dbReference type="ChEBI" id="CHEBI:29105"/>
    </cofactor>
    <text evidence="9">Binds 1 zinc ion per subunit.</text>
</comment>
<gene>
    <name evidence="9" type="primary">ddpX</name>
    <name evidence="10" type="ORF">D3272_06750</name>
</gene>
<organism evidence="10 11">
    <name type="scientific">Lichenibacterium ramalinae</name>
    <dbReference type="NCBI Taxonomy" id="2316527"/>
    <lineage>
        <taxon>Bacteria</taxon>
        <taxon>Pseudomonadati</taxon>
        <taxon>Pseudomonadota</taxon>
        <taxon>Alphaproteobacteria</taxon>
        <taxon>Hyphomicrobiales</taxon>
        <taxon>Lichenihabitantaceae</taxon>
        <taxon>Lichenibacterium</taxon>
    </lineage>
</organism>
<keyword evidence="5 9" id="KW-0862">Zinc</keyword>
<sequence>MLLPLTDADGIVRDLRYATADNLLGRPIYTQAVALLRPAAHAALLAAARRAAVLGLRLKIFDAFRPLEAQWAFWEAAEDKSFVADPRTGGTHPRGIAVDLTLLDAATGAELAMGTGFDAFTPLSDHGRLDGLEPEAIRNRTLLLGLMTACGFECYPPEWWHYHLPGREAYPALSAADVPGGPM</sequence>
<feature type="active site" description="Proton donor/acceptor" evidence="9">
    <location>
        <position position="158"/>
    </location>
</feature>
<evidence type="ECO:0000256" key="1">
    <source>
        <dbReference type="ARBA" id="ARBA00001362"/>
    </source>
</evidence>
<protein>
    <recommendedName>
        <fullName evidence="9">D-alanyl-D-alanine dipeptidase</fullName>
        <shortName evidence="9">D-Ala-D-Ala dipeptidase</shortName>
        <ecNumber evidence="9">3.4.13.22</ecNumber>
    </recommendedName>
</protein>
<dbReference type="CDD" id="cd14840">
    <property type="entry name" value="D-Ala-D-Ala_dipeptidase_Aad"/>
    <property type="match status" value="1"/>
</dbReference>
<evidence type="ECO:0000256" key="4">
    <source>
        <dbReference type="ARBA" id="ARBA00022801"/>
    </source>
</evidence>
<keyword evidence="2 9" id="KW-0645">Protease</keyword>
<dbReference type="PANTHER" id="PTHR43126:SF1">
    <property type="entry name" value="D-ALANYL-D-ALANINE DIPEPTIDASE"/>
    <property type="match status" value="1"/>
</dbReference>
<evidence type="ECO:0000256" key="6">
    <source>
        <dbReference type="ARBA" id="ARBA00022997"/>
    </source>
</evidence>
<feature type="binding site" evidence="9">
    <location>
        <position position="99"/>
    </location>
    <ligand>
        <name>Zn(2+)</name>
        <dbReference type="ChEBI" id="CHEBI:29105"/>
        <note>catalytic</note>
    </ligand>
</feature>
<dbReference type="Proteomes" id="UP000289411">
    <property type="component" value="Unassembled WGS sequence"/>
</dbReference>
<keyword evidence="4 9" id="KW-0378">Hydrolase</keyword>
<dbReference type="NCBIfam" id="NF007557">
    <property type="entry name" value="PRK10178.1"/>
    <property type="match status" value="1"/>
</dbReference>
<dbReference type="PIRSF" id="PIRSF026671">
    <property type="entry name" value="AA_dipeptidase"/>
    <property type="match status" value="1"/>
</dbReference>
<dbReference type="Gene3D" id="3.30.1380.10">
    <property type="match status" value="1"/>
</dbReference>
<dbReference type="PANTHER" id="PTHR43126">
    <property type="entry name" value="D-ALANYL-D-ALANINE DIPEPTIDASE"/>
    <property type="match status" value="1"/>
</dbReference>
<dbReference type="OrthoDB" id="9801430at2"/>
<dbReference type="InterPro" id="IPR000755">
    <property type="entry name" value="A_A_dipeptidase"/>
</dbReference>
<dbReference type="HAMAP" id="MF_01924">
    <property type="entry name" value="A_A_dipeptidase"/>
    <property type="match status" value="1"/>
</dbReference>
<evidence type="ECO:0000256" key="8">
    <source>
        <dbReference type="ARBA" id="ARBA00023316"/>
    </source>
</evidence>